<dbReference type="AlphaFoldDB" id="A0A0D8XLS9"/>
<feature type="region of interest" description="Disordered" evidence="1">
    <location>
        <begin position="109"/>
        <end position="135"/>
    </location>
</feature>
<evidence type="ECO:0000313" key="3">
    <source>
        <dbReference type="EMBL" id="KJH43331.1"/>
    </source>
</evidence>
<evidence type="ECO:0000256" key="1">
    <source>
        <dbReference type="SAM" id="MobiDB-lite"/>
    </source>
</evidence>
<reference evidence="3 4" key="1">
    <citation type="submission" date="2013-11" db="EMBL/GenBank/DDBJ databases">
        <title>Draft genome of the bovine lungworm Dictyocaulus viviparus.</title>
        <authorList>
            <person name="Mitreva M."/>
        </authorList>
    </citation>
    <scope>NUCLEOTIDE SEQUENCE [LARGE SCALE GENOMIC DNA]</scope>
    <source>
        <strain evidence="3 4">HannoverDv2000</strain>
    </source>
</reference>
<dbReference type="InterPro" id="IPR055352">
    <property type="entry name" value="CCD_aECM"/>
</dbReference>
<dbReference type="Pfam" id="PF23626">
    <property type="entry name" value="CCD_aECM"/>
    <property type="match status" value="1"/>
</dbReference>
<dbReference type="Proteomes" id="UP000053766">
    <property type="component" value="Unassembled WGS sequence"/>
</dbReference>
<evidence type="ECO:0000259" key="2">
    <source>
        <dbReference type="Pfam" id="PF23626"/>
    </source>
</evidence>
<feature type="compositionally biased region" description="Basic residues" evidence="1">
    <location>
        <begin position="109"/>
        <end position="118"/>
    </location>
</feature>
<sequence length="202" mass="23882">MYWILSKSPSKLVRDIRFISFSQLTKHDILKKYSDVKCILRSVMDSGLTEMNDEKSENEPLHDETKSVTPFNVSRKVLRLNKLTEVPVSNVMDEEKNIDEEGVHVRSHVRKLRRKSKKTKEMEDESLQTSTLPSVSTTSSDELLRRKHCLNIRTFARQFGIDDIEEFARYQCAFIENYYPHMTCDKRKEYVAECKKYYEVQK</sequence>
<organism evidence="3 4">
    <name type="scientific">Dictyocaulus viviparus</name>
    <name type="common">Bovine lungworm</name>
    <dbReference type="NCBI Taxonomy" id="29172"/>
    <lineage>
        <taxon>Eukaryota</taxon>
        <taxon>Metazoa</taxon>
        <taxon>Ecdysozoa</taxon>
        <taxon>Nematoda</taxon>
        <taxon>Chromadorea</taxon>
        <taxon>Rhabditida</taxon>
        <taxon>Rhabditina</taxon>
        <taxon>Rhabditomorpha</taxon>
        <taxon>Strongyloidea</taxon>
        <taxon>Metastrongylidae</taxon>
        <taxon>Dictyocaulus</taxon>
    </lineage>
</organism>
<dbReference type="EMBL" id="KN716569">
    <property type="protein sequence ID" value="KJH43331.1"/>
    <property type="molecule type" value="Genomic_DNA"/>
</dbReference>
<dbReference type="PANTHER" id="PTHR37435:SF6">
    <property type="entry name" value="TITIN"/>
    <property type="match status" value="1"/>
</dbReference>
<accession>A0A0D8XLS9</accession>
<feature type="domain" description="aECM cysteine-cradle" evidence="2">
    <location>
        <begin position="146"/>
        <end position="198"/>
    </location>
</feature>
<dbReference type="STRING" id="29172.A0A0D8XLS9"/>
<name>A0A0D8XLS9_DICVI</name>
<evidence type="ECO:0000313" key="4">
    <source>
        <dbReference type="Proteomes" id="UP000053766"/>
    </source>
</evidence>
<keyword evidence="4" id="KW-1185">Reference proteome</keyword>
<gene>
    <name evidence="3" type="ORF">DICVIV_10643</name>
</gene>
<proteinExistence type="predicted"/>
<reference evidence="4" key="2">
    <citation type="journal article" date="2016" name="Sci. Rep.">
        <title>Dictyocaulus viviparus genome, variome and transcriptome elucidate lungworm biology and support future intervention.</title>
        <authorList>
            <person name="McNulty S.N."/>
            <person name="Strube C."/>
            <person name="Rosa B.A."/>
            <person name="Martin J.C."/>
            <person name="Tyagi R."/>
            <person name="Choi Y.J."/>
            <person name="Wang Q."/>
            <person name="Hallsworth Pepin K."/>
            <person name="Zhang X."/>
            <person name="Ozersky P."/>
            <person name="Wilson R.K."/>
            <person name="Sternberg P.W."/>
            <person name="Gasser R.B."/>
            <person name="Mitreva M."/>
        </authorList>
    </citation>
    <scope>NUCLEOTIDE SEQUENCE [LARGE SCALE GENOMIC DNA]</scope>
    <source>
        <strain evidence="4">HannoverDv2000</strain>
    </source>
</reference>
<dbReference type="PANTHER" id="PTHR37435">
    <property type="entry name" value="PROTEIN CBG14344"/>
    <property type="match status" value="1"/>
</dbReference>
<protein>
    <recommendedName>
        <fullName evidence="2">aECM cysteine-cradle domain-containing protein</fullName>
    </recommendedName>
</protein>
<dbReference type="OrthoDB" id="5865092at2759"/>